<comment type="caution">
    <text evidence="1">The sequence shown here is derived from an EMBL/GenBank/DDBJ whole genome shotgun (WGS) entry which is preliminary data.</text>
</comment>
<name>A0ABU4JU64_9CLOT</name>
<sequence length="93" mass="10286">MIIVNGYNISFRYNDSGIRTQKNANGVTKKYYLRGDKVTFGGATCCKWKLLDMTGGEFIESKITERLIRNSLSSTGIDILRITDVGKNASSLG</sequence>
<dbReference type="RefSeq" id="WP_318798038.1">
    <property type="nucleotide sequence ID" value="NZ_JARUJP010000009.1"/>
</dbReference>
<proteinExistence type="predicted"/>
<gene>
    <name evidence="1" type="ORF">P8V03_09855</name>
</gene>
<accession>A0ABU4JU64</accession>
<reference evidence="1 2" key="1">
    <citation type="submission" date="2023-04" db="EMBL/GenBank/DDBJ databases">
        <title>Clostridium tannerae sp. nov., isolated from the fecal material of an alpaca.</title>
        <authorList>
            <person name="Miller S."/>
            <person name="Hendry M."/>
            <person name="King J."/>
            <person name="Sankaranarayanan K."/>
            <person name="Lawson P.A."/>
        </authorList>
    </citation>
    <scope>NUCLEOTIDE SEQUENCE [LARGE SCALE GENOMIC DNA]</scope>
    <source>
        <strain evidence="1 2">A1-XYC3</strain>
    </source>
</reference>
<protein>
    <submittedName>
        <fullName evidence="1">Uncharacterized protein</fullName>
    </submittedName>
</protein>
<dbReference type="EMBL" id="JARUJP010000009">
    <property type="protein sequence ID" value="MDW8801458.1"/>
    <property type="molecule type" value="Genomic_DNA"/>
</dbReference>
<dbReference type="Proteomes" id="UP001281656">
    <property type="component" value="Unassembled WGS sequence"/>
</dbReference>
<keyword evidence="2" id="KW-1185">Reference proteome</keyword>
<evidence type="ECO:0000313" key="2">
    <source>
        <dbReference type="Proteomes" id="UP001281656"/>
    </source>
</evidence>
<evidence type="ECO:0000313" key="1">
    <source>
        <dbReference type="EMBL" id="MDW8801458.1"/>
    </source>
</evidence>
<organism evidence="1 2">
    <name type="scientific">Clostridium tanneri</name>
    <dbReference type="NCBI Taxonomy" id="3037988"/>
    <lineage>
        <taxon>Bacteria</taxon>
        <taxon>Bacillati</taxon>
        <taxon>Bacillota</taxon>
        <taxon>Clostridia</taxon>
        <taxon>Eubacteriales</taxon>
        <taxon>Clostridiaceae</taxon>
        <taxon>Clostridium</taxon>
    </lineage>
</organism>